<proteinExistence type="predicted"/>
<dbReference type="InterPro" id="IPR036909">
    <property type="entry name" value="Cyt_c-like_dom_sf"/>
</dbReference>
<name>A0A1I1GLC8_9BACT</name>
<dbReference type="STRING" id="662367.SAMN05216167_101451"/>
<gene>
    <name evidence="5" type="ORF">SAMN05216167_101451</name>
</gene>
<dbReference type="Pfam" id="PF07635">
    <property type="entry name" value="PSCyt1"/>
    <property type="match status" value="1"/>
</dbReference>
<evidence type="ECO:0000256" key="1">
    <source>
        <dbReference type="SAM" id="SignalP"/>
    </source>
</evidence>
<dbReference type="PANTHER" id="PTHR35889:SF3">
    <property type="entry name" value="F-BOX DOMAIN-CONTAINING PROTEIN"/>
    <property type="match status" value="1"/>
</dbReference>
<feature type="domain" description="DUF1549" evidence="2">
    <location>
        <begin position="171"/>
        <end position="386"/>
    </location>
</feature>
<evidence type="ECO:0000259" key="3">
    <source>
        <dbReference type="Pfam" id="PF07587"/>
    </source>
</evidence>
<dbReference type="SUPFAM" id="SSF46626">
    <property type="entry name" value="Cytochrome c"/>
    <property type="match status" value="1"/>
</dbReference>
<dbReference type="PANTHER" id="PTHR35889">
    <property type="entry name" value="CYCLOINULO-OLIGOSACCHARIDE FRUCTANOTRANSFERASE-RELATED"/>
    <property type="match status" value="1"/>
</dbReference>
<dbReference type="Pfam" id="PF07587">
    <property type="entry name" value="PSD1"/>
    <property type="match status" value="1"/>
</dbReference>
<dbReference type="RefSeq" id="WP_093822820.1">
    <property type="nucleotide sequence ID" value="NZ_FOLQ01000001.1"/>
</dbReference>
<keyword evidence="6" id="KW-1185">Reference proteome</keyword>
<dbReference type="Pfam" id="PF07583">
    <property type="entry name" value="PSCyt2"/>
    <property type="match status" value="1"/>
</dbReference>
<evidence type="ECO:0000259" key="4">
    <source>
        <dbReference type="Pfam" id="PF07635"/>
    </source>
</evidence>
<accession>A0A1I1GLC8</accession>
<organism evidence="5 6">
    <name type="scientific">Spirosoma endophyticum</name>
    <dbReference type="NCBI Taxonomy" id="662367"/>
    <lineage>
        <taxon>Bacteria</taxon>
        <taxon>Pseudomonadati</taxon>
        <taxon>Bacteroidota</taxon>
        <taxon>Cytophagia</taxon>
        <taxon>Cytophagales</taxon>
        <taxon>Cytophagaceae</taxon>
        <taxon>Spirosoma</taxon>
    </lineage>
</organism>
<feature type="domain" description="Cytochrome C Planctomycete-type" evidence="4">
    <location>
        <begin position="59"/>
        <end position="120"/>
    </location>
</feature>
<dbReference type="PROSITE" id="PS51257">
    <property type="entry name" value="PROKAR_LIPOPROTEIN"/>
    <property type="match status" value="1"/>
</dbReference>
<dbReference type="OrthoDB" id="1450284at2"/>
<feature type="signal peptide" evidence="1">
    <location>
        <begin position="1"/>
        <end position="27"/>
    </location>
</feature>
<feature type="chain" id="PRO_5011554818" evidence="1">
    <location>
        <begin position="28"/>
        <end position="787"/>
    </location>
</feature>
<feature type="domain" description="DUF1553" evidence="3">
    <location>
        <begin position="475"/>
        <end position="734"/>
    </location>
</feature>
<dbReference type="InterPro" id="IPR011444">
    <property type="entry name" value="DUF1549"/>
</dbReference>
<keyword evidence="1" id="KW-0732">Signal</keyword>
<dbReference type="InterPro" id="IPR011429">
    <property type="entry name" value="Cyt_c_Planctomycete-type"/>
</dbReference>
<evidence type="ECO:0000259" key="2">
    <source>
        <dbReference type="Pfam" id="PF07583"/>
    </source>
</evidence>
<dbReference type="AlphaFoldDB" id="A0A1I1GLC8"/>
<dbReference type="GO" id="GO:0020037">
    <property type="term" value="F:heme binding"/>
    <property type="evidence" value="ECO:0007669"/>
    <property type="project" value="InterPro"/>
</dbReference>
<dbReference type="EMBL" id="FOLQ01000001">
    <property type="protein sequence ID" value="SFC09980.1"/>
    <property type="molecule type" value="Genomic_DNA"/>
</dbReference>
<evidence type="ECO:0000313" key="6">
    <source>
        <dbReference type="Proteomes" id="UP000198598"/>
    </source>
</evidence>
<dbReference type="Proteomes" id="UP000198598">
    <property type="component" value="Unassembled WGS sequence"/>
</dbReference>
<reference evidence="5 6" key="1">
    <citation type="submission" date="2016-10" db="EMBL/GenBank/DDBJ databases">
        <authorList>
            <person name="de Groot N.N."/>
        </authorList>
    </citation>
    <scope>NUCLEOTIDE SEQUENCE [LARGE SCALE GENOMIC DNA]</scope>
    <source>
        <strain evidence="5 6">DSM 26130</strain>
    </source>
</reference>
<protein>
    <submittedName>
        <fullName evidence="5">Planctomycete cytochrome C</fullName>
    </submittedName>
</protein>
<dbReference type="InterPro" id="IPR022655">
    <property type="entry name" value="DUF1553"/>
</dbReference>
<evidence type="ECO:0000313" key="5">
    <source>
        <dbReference type="EMBL" id="SFC09980.1"/>
    </source>
</evidence>
<dbReference type="GO" id="GO:0009055">
    <property type="term" value="F:electron transfer activity"/>
    <property type="evidence" value="ECO:0007669"/>
    <property type="project" value="InterPro"/>
</dbReference>
<sequence length="787" mass="89113">MRQPFNTFSKLRYLIAMIVGFVWVVQACTNHASNTADEESLPDVVSYNFDIRPILSDKCSACHGPDANKREAGLRLDVPESAFKALKEHPGAHALVAGKPELSQVFLRISSQDTSTLMPPVNSGLKLSTREIKLIEKWIKQGATYEKHWAFVAPKKPALPEISQKDWPKNEIDYFILQKQEQKGVAPNDEADKERLLKRLSLDLTGLPPSLAMMDQFLADKSANAYETAVDKLLKNPAYGEKMALHWLDLARYADSHGYQDDGYRTQWPWRDWVIHAFNKNMHYNDFVTWQLAGDFLSSPKGWGGPGTPDKEQLLATGFNRNHKITEEGGVIPEEYRTMYVTDRTDLFGKGLLGVTMECAHCHDHKYDPFSQKEYYKLFAFFNNVKEIGIESVIGGPDTYAKKPLMEICDEDVKDLLSFVNKLDTNKLIVSVMTDLDTARKTFILKRGVYDAPGDEVQPGTPNAILPFNESYPKNRLGLAKWMFDKQNPLTARVYVNQLWQEFFGKGIVKTPGDFGMQGELPSHPELLDWLAVDFMEHGWDIKRLVKQMVTSATYRQSAVISQEKLRTDPDNKYLARGPRYRIEAEFVRDLILSSSGLLNRTIGGPSVKPYQPPGLWEGATSGRGLLSMYVQDHGDKLYRRGMYTLIKRTVPPPSMAIFDASNRDLCEVRRLKTNTPLQALVMLNDPTVLEASRVLAANLLRENSGVTDKINKAFRLIVSRKPSEKETAVLTTYYENELKKLDKAHAEKALAVGEYPIPKEVDKVKLAAMMRIVSTIYNLEETITKT</sequence>